<organism evidence="3 4">
    <name type="scientific">Clathrus columnatus</name>
    <dbReference type="NCBI Taxonomy" id="1419009"/>
    <lineage>
        <taxon>Eukaryota</taxon>
        <taxon>Fungi</taxon>
        <taxon>Dikarya</taxon>
        <taxon>Basidiomycota</taxon>
        <taxon>Agaricomycotina</taxon>
        <taxon>Agaricomycetes</taxon>
        <taxon>Phallomycetidae</taxon>
        <taxon>Phallales</taxon>
        <taxon>Clathraceae</taxon>
        <taxon>Clathrus</taxon>
    </lineage>
</organism>
<feature type="compositionally biased region" description="Polar residues" evidence="2">
    <location>
        <begin position="177"/>
        <end position="200"/>
    </location>
</feature>
<dbReference type="Proteomes" id="UP001050691">
    <property type="component" value="Unassembled WGS sequence"/>
</dbReference>
<feature type="region of interest" description="Disordered" evidence="2">
    <location>
        <begin position="63"/>
        <end position="135"/>
    </location>
</feature>
<proteinExistence type="predicted"/>
<accession>A0AAV5AEP1</accession>
<evidence type="ECO:0000256" key="2">
    <source>
        <dbReference type="SAM" id="MobiDB-lite"/>
    </source>
</evidence>
<keyword evidence="4" id="KW-1185">Reference proteome</keyword>
<feature type="region of interest" description="Disordered" evidence="2">
    <location>
        <begin position="366"/>
        <end position="398"/>
    </location>
</feature>
<evidence type="ECO:0000256" key="1">
    <source>
        <dbReference type="SAM" id="Coils"/>
    </source>
</evidence>
<dbReference type="PANTHER" id="PTHR40130">
    <property type="entry name" value="EXPRESSED PROTEIN"/>
    <property type="match status" value="1"/>
</dbReference>
<feature type="compositionally biased region" description="Acidic residues" evidence="2">
    <location>
        <begin position="384"/>
        <end position="398"/>
    </location>
</feature>
<feature type="coiled-coil region" evidence="1">
    <location>
        <begin position="321"/>
        <end position="348"/>
    </location>
</feature>
<comment type="caution">
    <text evidence="3">The sequence shown here is derived from an EMBL/GenBank/DDBJ whole genome shotgun (WGS) entry which is preliminary data.</text>
</comment>
<dbReference type="PANTHER" id="PTHR40130:SF1">
    <property type="entry name" value="SPINDLE POLE BODY-ASSOCIATED PROTEIN CUT12 DOMAIN-CONTAINING PROTEIN"/>
    <property type="match status" value="1"/>
</dbReference>
<name>A0AAV5AEP1_9AGAM</name>
<protein>
    <submittedName>
        <fullName evidence="3">Uncharacterized protein</fullName>
    </submittedName>
</protein>
<feature type="coiled-coil region" evidence="1">
    <location>
        <begin position="241"/>
        <end position="293"/>
    </location>
</feature>
<feature type="compositionally biased region" description="Basic and acidic residues" evidence="2">
    <location>
        <begin position="65"/>
        <end position="84"/>
    </location>
</feature>
<sequence length="398" mass="45201">MSAEISVSQAHRHASNAEDYTKEGLLSLIILIQAADEHFKSAEAFQQCVERTGDERTKKILKMFSNEHEKLGKDLQKKISKLQEEGGDPTQPHPPQITPSRNRSENFRSKSPYESARRPPYYPGPPHSGYSSPQIDESYMVLGNQSESHETFDQFWKSLEGMLDKLSQPVAFATAPLAQQNSASPSGKENKSVGSMSTLRNPPKQRHNHDKPIADSFYEIEEVSAGDDDDSFFMVSPSKGSNSLTQENDALKARVLELETRLQRSERMRIEQEEQLRERVEVARREAHRVKASGILPPRPPPPLDLGPLNVALSSLPQNKEVQLNRRIKDLEDELKLSKLENEKQKAIIVKFKERWEKLKESAKKKRQAKLNFSNETNLAEQRIDEEPEAETEAIVDL</sequence>
<dbReference type="EMBL" id="BPWL01000007">
    <property type="protein sequence ID" value="GJJ12202.1"/>
    <property type="molecule type" value="Genomic_DNA"/>
</dbReference>
<feature type="compositionally biased region" description="Polar residues" evidence="2">
    <location>
        <begin position="371"/>
        <end position="380"/>
    </location>
</feature>
<feature type="region of interest" description="Disordered" evidence="2">
    <location>
        <begin position="176"/>
        <end position="214"/>
    </location>
</feature>
<evidence type="ECO:0000313" key="4">
    <source>
        <dbReference type="Proteomes" id="UP001050691"/>
    </source>
</evidence>
<keyword evidence="1" id="KW-0175">Coiled coil</keyword>
<evidence type="ECO:0000313" key="3">
    <source>
        <dbReference type="EMBL" id="GJJ12202.1"/>
    </source>
</evidence>
<dbReference type="AlphaFoldDB" id="A0AAV5AEP1"/>
<gene>
    <name evidence="3" type="ORF">Clacol_006443</name>
</gene>
<dbReference type="Gene3D" id="1.20.58.80">
    <property type="entry name" value="Phosphotransferase system, lactose/cellobiose-type IIA subunit"/>
    <property type="match status" value="1"/>
</dbReference>
<reference evidence="3" key="1">
    <citation type="submission" date="2021-10" db="EMBL/GenBank/DDBJ databases">
        <title>De novo Genome Assembly of Clathrus columnatus (Basidiomycota, Fungi) Using Illumina and Nanopore Sequence Data.</title>
        <authorList>
            <person name="Ogiso-Tanaka E."/>
            <person name="Itagaki H."/>
            <person name="Hosoya T."/>
            <person name="Hosaka K."/>
        </authorList>
    </citation>
    <scope>NUCLEOTIDE SEQUENCE</scope>
    <source>
        <strain evidence="3">MO-923</strain>
    </source>
</reference>